<dbReference type="GO" id="GO:0004842">
    <property type="term" value="F:ubiquitin-protein transferase activity"/>
    <property type="evidence" value="ECO:0007669"/>
    <property type="project" value="TreeGrafter"/>
</dbReference>
<evidence type="ECO:0000256" key="10">
    <source>
        <dbReference type="ARBA" id="ARBA00022927"/>
    </source>
</evidence>
<dbReference type="InterPro" id="IPR006845">
    <property type="entry name" value="Pex_N"/>
</dbReference>
<proteinExistence type="evidence at transcript level"/>
<evidence type="ECO:0000256" key="13">
    <source>
        <dbReference type="ARBA" id="ARBA00023140"/>
    </source>
</evidence>
<evidence type="ECO:0000256" key="8">
    <source>
        <dbReference type="ARBA" id="ARBA00022771"/>
    </source>
</evidence>
<comment type="subcellular location">
    <subcellularLocation>
        <location evidence="1">Peroxisome membrane</location>
        <topology evidence="1">Multi-pass membrane protein</topology>
    </subcellularLocation>
</comment>
<comment type="pathway">
    <text evidence="2">Protein modification; protein ubiquitination.</text>
</comment>
<evidence type="ECO:0000256" key="15">
    <source>
        <dbReference type="ARBA" id="ARBA00045862"/>
    </source>
</evidence>
<comment type="subunit">
    <text evidence="16">Component of the PEX2-PEX10-PEX12 retrotranslocation channel, composed of PEX2, PEX10 and PEX12. Interacts with PEX19 via its cytoplasmic domain.</text>
</comment>
<keyword evidence="7" id="KW-0479">Metal-binding</keyword>
<keyword evidence="6" id="KW-0812">Transmembrane</keyword>
<keyword evidence="9" id="KW-0862">Zinc</keyword>
<keyword evidence="11" id="KW-1133">Transmembrane helix</keyword>
<comment type="similarity">
    <text evidence="3">Belongs to the pex2/pex10/pex12 family.</text>
</comment>
<dbReference type="EMBL" id="AB170778">
    <property type="protein sequence ID" value="BAE87841.1"/>
    <property type="molecule type" value="mRNA"/>
</dbReference>
<dbReference type="InterPro" id="IPR013083">
    <property type="entry name" value="Znf_RING/FYVE/PHD"/>
</dbReference>
<dbReference type="GO" id="GO:1990429">
    <property type="term" value="C:peroxisomal importomer complex"/>
    <property type="evidence" value="ECO:0007669"/>
    <property type="project" value="TreeGrafter"/>
</dbReference>
<feature type="domain" description="Pex N-terminal" evidence="17">
    <location>
        <begin position="165"/>
        <end position="405"/>
    </location>
</feature>
<evidence type="ECO:0000256" key="14">
    <source>
        <dbReference type="ARBA" id="ARBA00029692"/>
    </source>
</evidence>
<evidence type="ECO:0000256" key="11">
    <source>
        <dbReference type="ARBA" id="ARBA00022989"/>
    </source>
</evidence>
<evidence type="ECO:0000256" key="4">
    <source>
        <dbReference type="ARBA" id="ARBA00018980"/>
    </source>
</evidence>
<dbReference type="Gene3D" id="3.30.40.10">
    <property type="entry name" value="Zinc/RING finger domain, C3HC4 (zinc finger)"/>
    <property type="match status" value="1"/>
</dbReference>
<dbReference type="GO" id="GO:0005778">
    <property type="term" value="C:peroxisomal membrane"/>
    <property type="evidence" value="ECO:0007669"/>
    <property type="project" value="UniProtKB-SubCell"/>
</dbReference>
<evidence type="ECO:0000256" key="1">
    <source>
        <dbReference type="ARBA" id="ARBA00004585"/>
    </source>
</evidence>
<evidence type="ECO:0000256" key="9">
    <source>
        <dbReference type="ARBA" id="ARBA00022833"/>
    </source>
</evidence>
<comment type="function">
    <text evidence="15">Component of a retrotranslocation channel required for peroxisome organization by mediating export of the PEX5 receptor from peroxisomes to the cytosol, thereby promoting PEX5 recycling. The retrotranslocation channel is composed of PEX2, PEX10 and PEX12; each subunit contributing transmembrane segments that coassemble into an open channel that specifically allows the passage of PEX5 through the peroxisomal membrane. PEX12 also regulates PEX5 recycling by activating the E3 ubiquitin-protein ligase activity of PEX10. When PEX5 recycling is compromised, PEX12 stimulates PEX10-mediated polyubiquitination of PEX5, leading to its subsequent degradation.</text>
</comment>
<name>I7G2Z0_MACFA</name>
<evidence type="ECO:0000256" key="5">
    <source>
        <dbReference type="ARBA" id="ARBA00022448"/>
    </source>
</evidence>
<evidence type="ECO:0000256" key="7">
    <source>
        <dbReference type="ARBA" id="ARBA00022723"/>
    </source>
</evidence>
<evidence type="ECO:0000256" key="16">
    <source>
        <dbReference type="ARBA" id="ARBA00046615"/>
    </source>
</evidence>
<evidence type="ECO:0000256" key="6">
    <source>
        <dbReference type="ARBA" id="ARBA00022692"/>
    </source>
</evidence>
<dbReference type="CDD" id="cd16451">
    <property type="entry name" value="mRING_PEX12"/>
    <property type="match status" value="1"/>
</dbReference>
<evidence type="ECO:0000256" key="3">
    <source>
        <dbReference type="ARBA" id="ARBA00008704"/>
    </source>
</evidence>
<organism evidence="18">
    <name type="scientific">Macaca fascicularis</name>
    <name type="common">Crab-eating macaque</name>
    <name type="synonym">Cynomolgus monkey</name>
    <dbReference type="NCBI Taxonomy" id="9541"/>
    <lineage>
        <taxon>Eukaryota</taxon>
        <taxon>Metazoa</taxon>
        <taxon>Chordata</taxon>
        <taxon>Craniata</taxon>
        <taxon>Vertebrata</taxon>
        <taxon>Euteleostomi</taxon>
        <taxon>Mammalia</taxon>
        <taxon>Eutheria</taxon>
        <taxon>Euarchontoglires</taxon>
        <taxon>Primates</taxon>
        <taxon>Haplorrhini</taxon>
        <taxon>Catarrhini</taxon>
        <taxon>Cercopithecidae</taxon>
        <taxon>Cercopithecinae</taxon>
        <taxon>Macaca</taxon>
    </lineage>
</organism>
<dbReference type="FunFam" id="3.30.40.10:FF:000266">
    <property type="entry name" value="Peroxisome assembly protein 12"/>
    <property type="match status" value="1"/>
</dbReference>
<dbReference type="GO" id="GO:0006513">
    <property type="term" value="P:protein monoubiquitination"/>
    <property type="evidence" value="ECO:0007669"/>
    <property type="project" value="TreeGrafter"/>
</dbReference>
<dbReference type="GO" id="GO:0008270">
    <property type="term" value="F:zinc ion binding"/>
    <property type="evidence" value="ECO:0007669"/>
    <property type="project" value="UniProtKB-KW"/>
</dbReference>
<dbReference type="Pfam" id="PF04757">
    <property type="entry name" value="Pex2_Pex12"/>
    <property type="match status" value="1"/>
</dbReference>
<keyword evidence="12" id="KW-0472">Membrane</keyword>
<keyword evidence="10" id="KW-0653">Protein transport</keyword>
<dbReference type="AlphaFoldDB" id="I7G2Z0"/>
<evidence type="ECO:0000256" key="12">
    <source>
        <dbReference type="ARBA" id="ARBA00023136"/>
    </source>
</evidence>
<keyword evidence="13" id="KW-0576">Peroxisome</keyword>
<sequence>MSRAYSDTTESLRVGWLLSSHDWRGGGFSGSQLDRIASPTVTLCPEVQHLTSYPLAHTTSTQIRVNFVINLLETPLRLQNRSFFPSSFLPLRLSFEFQILCKKFTFKTEHASDTLPPEKVHAHERVCGKSESQYTQEAMAEHGAHITTASVADDQPSIFEVVAQDSLMTAVRPALQHVVKVLAESNPTHYGFLWRWFDEIFTLLDLLVQQHYLSRTSASFSENFYGLKKIVMGDTHKSQRLASAGLPKKQLWKSIMVLVLLPYLKVKLEKLVSSLREEDEYSIHPPSSRWKRFYRAFLAAYPFVNMAWEGWFLVQQLRYILGKAQHHSPLLRLAGVRLGRLTVQDIQALEHKPAKASMMQQPARSVSEKIKSALKKAVGGVALSLSTGLSVGVFFLQFLDWWYSSENQETIKSLTALPTPPPPVHLDYNSDSPLLPKMKTVCPLCRKTRVNDTVLATSGYVFCYRCVFHYVRSHQACPITGYPTEVQHLIKLYSPEN</sequence>
<dbReference type="SUPFAM" id="SSF57850">
    <property type="entry name" value="RING/U-box"/>
    <property type="match status" value="1"/>
</dbReference>
<protein>
    <recommendedName>
        <fullName evidence="4">Peroxisome assembly protein 12</fullName>
    </recommendedName>
    <alternativeName>
        <fullName evidence="14">Peroxin-12</fullName>
    </alternativeName>
</protein>
<dbReference type="PANTHER" id="PTHR12888:SF0">
    <property type="entry name" value="PEROXISOME ASSEMBLY PROTEIN 12"/>
    <property type="match status" value="1"/>
</dbReference>
<dbReference type="InterPro" id="IPR017375">
    <property type="entry name" value="PEX12"/>
</dbReference>
<dbReference type="GO" id="GO:0016558">
    <property type="term" value="P:protein import into peroxisome matrix"/>
    <property type="evidence" value="ECO:0007669"/>
    <property type="project" value="InterPro"/>
</dbReference>
<evidence type="ECO:0000259" key="17">
    <source>
        <dbReference type="Pfam" id="PF04757"/>
    </source>
</evidence>
<reference evidence="18" key="1">
    <citation type="journal article" date="2007" name="PLoS Biol.">
        <title>Rate of evolution in brain-expressed genes in humans and other primates.</title>
        <authorList>
            <person name="Wang H.-Y."/>
            <person name="Chien H.-C."/>
            <person name="Osada N."/>
            <person name="Hashimoto K."/>
            <person name="Sugano S."/>
            <person name="Gojobori T."/>
            <person name="Chou C.-K."/>
            <person name="Tsai S.-F."/>
            <person name="Wu C.-I."/>
            <person name="Shen C.-K.J."/>
        </authorList>
    </citation>
    <scope>NUCLEOTIDE SEQUENCE</scope>
</reference>
<evidence type="ECO:0000313" key="18">
    <source>
        <dbReference type="EMBL" id="BAE87841.1"/>
    </source>
</evidence>
<accession>I7G2Z0</accession>
<keyword evidence="5" id="KW-0813">Transport</keyword>
<dbReference type="PANTHER" id="PTHR12888">
    <property type="entry name" value="PEROXISOME ASSEMBLY PROTEIN 12 PEROXIN-12"/>
    <property type="match status" value="1"/>
</dbReference>
<evidence type="ECO:0000256" key="2">
    <source>
        <dbReference type="ARBA" id="ARBA00004906"/>
    </source>
</evidence>
<keyword evidence="8" id="KW-0863">Zinc-finger</keyword>